<keyword evidence="1" id="KW-0812">Transmembrane</keyword>
<evidence type="ECO:0000256" key="1">
    <source>
        <dbReference type="SAM" id="Phobius"/>
    </source>
</evidence>
<sequence>MIGGCGCFGIDGSSFGNTSFAAFFWGSFGFVSFFTGAAAFFAAALTRVVPWSRKHKDLHRRVAEACDRAHALAGCSGQCFRTALALTAALPEASGVQPAMLQPGRFDIQIAPRLRLCFAASPRFAFALLLAFAAFRRRLSDLAGAASADWAGG</sequence>
<dbReference type="EMBL" id="LSRX01002009">
    <property type="protein sequence ID" value="OLP76495.1"/>
    <property type="molecule type" value="Genomic_DNA"/>
</dbReference>
<comment type="caution">
    <text evidence="2">The sequence shown here is derived from an EMBL/GenBank/DDBJ whole genome shotgun (WGS) entry which is preliminary data.</text>
</comment>
<gene>
    <name evidence="2" type="ORF">AK812_SmicGene43564</name>
</gene>
<name>A0A1Q9C0P4_SYMMI</name>
<accession>A0A1Q9C0P4</accession>
<keyword evidence="1" id="KW-0472">Membrane</keyword>
<reference evidence="2 3" key="1">
    <citation type="submission" date="2016-02" db="EMBL/GenBank/DDBJ databases">
        <title>Genome analysis of coral dinoflagellate symbionts highlights evolutionary adaptations to a symbiotic lifestyle.</title>
        <authorList>
            <person name="Aranda M."/>
            <person name="Li Y."/>
            <person name="Liew Y.J."/>
            <person name="Baumgarten S."/>
            <person name="Simakov O."/>
            <person name="Wilson M."/>
            <person name="Piel J."/>
            <person name="Ashoor H."/>
            <person name="Bougouffa S."/>
            <person name="Bajic V.B."/>
            <person name="Ryu T."/>
            <person name="Ravasi T."/>
            <person name="Bayer T."/>
            <person name="Micklem G."/>
            <person name="Kim H."/>
            <person name="Bhak J."/>
            <person name="Lajeunesse T.C."/>
            <person name="Voolstra C.R."/>
        </authorList>
    </citation>
    <scope>NUCLEOTIDE SEQUENCE [LARGE SCALE GENOMIC DNA]</scope>
    <source>
        <strain evidence="2 3">CCMP2467</strain>
    </source>
</reference>
<feature type="transmembrane region" description="Helical" evidence="1">
    <location>
        <begin position="22"/>
        <end position="46"/>
    </location>
</feature>
<evidence type="ECO:0000313" key="2">
    <source>
        <dbReference type="EMBL" id="OLP76495.1"/>
    </source>
</evidence>
<keyword evidence="3" id="KW-1185">Reference proteome</keyword>
<keyword evidence="1" id="KW-1133">Transmembrane helix</keyword>
<evidence type="ECO:0000313" key="3">
    <source>
        <dbReference type="Proteomes" id="UP000186817"/>
    </source>
</evidence>
<dbReference type="AlphaFoldDB" id="A0A1Q9C0P4"/>
<protein>
    <submittedName>
        <fullName evidence="2">Uncharacterized protein</fullName>
    </submittedName>
</protein>
<dbReference type="Proteomes" id="UP000186817">
    <property type="component" value="Unassembled WGS sequence"/>
</dbReference>
<proteinExistence type="predicted"/>
<organism evidence="2 3">
    <name type="scientific">Symbiodinium microadriaticum</name>
    <name type="common">Dinoflagellate</name>
    <name type="synonym">Zooxanthella microadriatica</name>
    <dbReference type="NCBI Taxonomy" id="2951"/>
    <lineage>
        <taxon>Eukaryota</taxon>
        <taxon>Sar</taxon>
        <taxon>Alveolata</taxon>
        <taxon>Dinophyceae</taxon>
        <taxon>Suessiales</taxon>
        <taxon>Symbiodiniaceae</taxon>
        <taxon>Symbiodinium</taxon>
    </lineage>
</organism>